<feature type="transmembrane region" description="Helical" evidence="1">
    <location>
        <begin position="161"/>
        <end position="181"/>
    </location>
</feature>
<feature type="transmembrane region" description="Helical" evidence="1">
    <location>
        <begin position="110"/>
        <end position="127"/>
    </location>
</feature>
<gene>
    <name evidence="2" type="ORF">SKTS_00360</name>
</gene>
<name>A0A6F8V763_9PROT</name>
<dbReference type="Pfam" id="PF02325">
    <property type="entry name" value="CCB3_YggT"/>
    <property type="match status" value="2"/>
</dbReference>
<keyword evidence="3" id="KW-1185">Reference proteome</keyword>
<feature type="transmembrane region" description="Helical" evidence="1">
    <location>
        <begin position="6"/>
        <end position="26"/>
    </location>
</feature>
<organism evidence="2 3">
    <name type="scientific">Sulfurimicrobium lacus</name>
    <dbReference type="NCBI Taxonomy" id="2715678"/>
    <lineage>
        <taxon>Bacteria</taxon>
        <taxon>Pseudomonadati</taxon>
        <taxon>Pseudomonadota</taxon>
        <taxon>Betaproteobacteria</taxon>
        <taxon>Nitrosomonadales</taxon>
        <taxon>Sulfuricellaceae</taxon>
        <taxon>Sulfurimicrobium</taxon>
    </lineage>
</organism>
<evidence type="ECO:0000256" key="1">
    <source>
        <dbReference type="SAM" id="Phobius"/>
    </source>
</evidence>
<evidence type="ECO:0000313" key="3">
    <source>
        <dbReference type="Proteomes" id="UP000502260"/>
    </source>
</evidence>
<dbReference type="Proteomes" id="UP000502260">
    <property type="component" value="Chromosome"/>
</dbReference>
<dbReference type="GO" id="GO:0016020">
    <property type="term" value="C:membrane"/>
    <property type="evidence" value="ECO:0007669"/>
    <property type="project" value="InterPro"/>
</dbReference>
<protein>
    <recommendedName>
        <fullName evidence="4">YggT family protein</fullName>
    </recommendedName>
</protein>
<accession>A0A6F8V763</accession>
<keyword evidence="1" id="KW-1133">Transmembrane helix</keyword>
<dbReference type="KEGG" id="slac:SKTS_00360"/>
<feature type="transmembrane region" description="Helical" evidence="1">
    <location>
        <begin position="85"/>
        <end position="103"/>
    </location>
</feature>
<dbReference type="EMBL" id="AP022853">
    <property type="protein sequence ID" value="BCB25150.1"/>
    <property type="molecule type" value="Genomic_DNA"/>
</dbReference>
<dbReference type="InterPro" id="IPR003425">
    <property type="entry name" value="CCB3/YggT"/>
</dbReference>
<dbReference type="RefSeq" id="WP_173058619.1">
    <property type="nucleotide sequence ID" value="NZ_AP022853.1"/>
</dbReference>
<evidence type="ECO:0000313" key="2">
    <source>
        <dbReference type="EMBL" id="BCB25150.1"/>
    </source>
</evidence>
<proteinExistence type="predicted"/>
<dbReference type="AlphaFoldDB" id="A0A6F8V763"/>
<keyword evidence="1" id="KW-0812">Transmembrane</keyword>
<evidence type="ECO:0008006" key="4">
    <source>
        <dbReference type="Google" id="ProtNLM"/>
    </source>
</evidence>
<sequence>MLNQALLFLLDTLLSLVAGAFLLRFYMQLLRAPFRNPVGQFLLAATDFAVKPLRRIVPGLLGWDMASLLAAWLSEILLVTTTFWLLGHSAAFPVALGGLAFLAAVKLLSLSVNLLIWTVIISAVLSWVQPRHWFNSLAGGLAWPFLRPLQRIIPPIGNVDLSPLVLILICQLILMLPIAWLEQLAVQLV</sequence>
<keyword evidence="1" id="KW-0472">Membrane</keyword>
<reference evidence="3" key="1">
    <citation type="submission" date="2020-03" db="EMBL/GenBank/DDBJ databases">
        <title>Complete genome sequence of sulfur-oxidizing bacterium skT11.</title>
        <authorList>
            <person name="Kanda M."/>
            <person name="Kojima H."/>
            <person name="Fukui M."/>
        </authorList>
    </citation>
    <scope>NUCLEOTIDE SEQUENCE [LARGE SCALE GENOMIC DNA]</scope>
    <source>
        <strain evidence="3">skT11</strain>
    </source>
</reference>
<feature type="transmembrane region" description="Helical" evidence="1">
    <location>
        <begin position="60"/>
        <end position="79"/>
    </location>
</feature>